<accession>A0A6J6F3K0</accession>
<organism evidence="1">
    <name type="scientific">freshwater metagenome</name>
    <dbReference type="NCBI Taxonomy" id="449393"/>
    <lineage>
        <taxon>unclassified sequences</taxon>
        <taxon>metagenomes</taxon>
        <taxon>ecological metagenomes</taxon>
    </lineage>
</organism>
<sequence length="149" mass="16898">MKRTGLIAGLIIIALTAGSVLAFGKSYARDIYTYDCEILEQRPEQLTKFCADAGVYVYNIKWERWGYNGAEGTGTYSENLCEPNCAEGKRVEEQVDLYLSGIEIIEGKRILRYLSVNTRNGILLPNGDPYDNWDVAEFAMNMKDYENNE</sequence>
<proteinExistence type="predicted"/>
<name>A0A6J6F3K0_9ZZZZ</name>
<reference evidence="1" key="1">
    <citation type="submission" date="2020-05" db="EMBL/GenBank/DDBJ databases">
        <authorList>
            <person name="Chiriac C."/>
            <person name="Salcher M."/>
            <person name="Ghai R."/>
            <person name="Kavagutti S V."/>
        </authorList>
    </citation>
    <scope>NUCLEOTIDE SEQUENCE</scope>
</reference>
<dbReference type="EMBL" id="CAEZTX010000057">
    <property type="protein sequence ID" value="CAB4583360.1"/>
    <property type="molecule type" value="Genomic_DNA"/>
</dbReference>
<evidence type="ECO:0000313" key="1">
    <source>
        <dbReference type="EMBL" id="CAB4583360.1"/>
    </source>
</evidence>
<protein>
    <submittedName>
        <fullName evidence="1">Unannotated protein</fullName>
    </submittedName>
</protein>
<gene>
    <name evidence="1" type="ORF">UFOPK1755_00664</name>
</gene>
<dbReference type="AlphaFoldDB" id="A0A6J6F3K0"/>